<feature type="transmembrane region" description="Helical" evidence="6">
    <location>
        <begin position="89"/>
        <end position="111"/>
    </location>
</feature>
<comment type="caution">
    <text evidence="8">The sequence shown here is derived from an EMBL/GenBank/DDBJ whole genome shotgun (WGS) entry which is preliminary data.</text>
</comment>
<feature type="transmembrane region" description="Helical" evidence="6">
    <location>
        <begin position="249"/>
        <end position="273"/>
    </location>
</feature>
<dbReference type="InterPro" id="IPR020846">
    <property type="entry name" value="MFS_dom"/>
</dbReference>
<feature type="transmembrane region" description="Helical" evidence="6">
    <location>
        <begin position="528"/>
        <end position="548"/>
    </location>
</feature>
<evidence type="ECO:0000256" key="3">
    <source>
        <dbReference type="ARBA" id="ARBA00022989"/>
    </source>
</evidence>
<evidence type="ECO:0000313" key="8">
    <source>
        <dbReference type="EMBL" id="KAH7042821.1"/>
    </source>
</evidence>
<evidence type="ECO:0000256" key="5">
    <source>
        <dbReference type="SAM" id="MobiDB-lite"/>
    </source>
</evidence>
<keyword evidence="4 6" id="KW-0472">Membrane</keyword>
<dbReference type="Gene3D" id="1.20.1250.20">
    <property type="entry name" value="MFS general substrate transporter like domains"/>
    <property type="match status" value="2"/>
</dbReference>
<feature type="transmembrane region" description="Helical" evidence="6">
    <location>
        <begin position="177"/>
        <end position="196"/>
    </location>
</feature>
<feature type="transmembrane region" description="Helical" evidence="6">
    <location>
        <begin position="118"/>
        <end position="138"/>
    </location>
</feature>
<keyword evidence="9" id="KW-1185">Reference proteome</keyword>
<evidence type="ECO:0000256" key="6">
    <source>
        <dbReference type="SAM" id="Phobius"/>
    </source>
</evidence>
<dbReference type="PROSITE" id="PS50850">
    <property type="entry name" value="MFS"/>
    <property type="match status" value="1"/>
</dbReference>
<feature type="transmembrane region" description="Helical" evidence="6">
    <location>
        <begin position="322"/>
        <end position="343"/>
    </location>
</feature>
<evidence type="ECO:0000256" key="2">
    <source>
        <dbReference type="ARBA" id="ARBA00022692"/>
    </source>
</evidence>
<gene>
    <name evidence="8" type="ORF">B0J12DRAFT_761432</name>
</gene>
<dbReference type="InterPro" id="IPR011701">
    <property type="entry name" value="MFS"/>
</dbReference>
<evidence type="ECO:0000256" key="1">
    <source>
        <dbReference type="ARBA" id="ARBA00004141"/>
    </source>
</evidence>
<evidence type="ECO:0000313" key="9">
    <source>
        <dbReference type="Proteomes" id="UP000774617"/>
    </source>
</evidence>
<comment type="subcellular location">
    <subcellularLocation>
        <location evidence="1">Membrane</location>
        <topology evidence="1">Multi-pass membrane protein</topology>
    </subcellularLocation>
</comment>
<feature type="transmembrane region" description="Helical" evidence="6">
    <location>
        <begin position="279"/>
        <end position="301"/>
    </location>
</feature>
<dbReference type="EMBL" id="JAGTJR010000024">
    <property type="protein sequence ID" value="KAH7042821.1"/>
    <property type="molecule type" value="Genomic_DNA"/>
</dbReference>
<dbReference type="Pfam" id="PF07690">
    <property type="entry name" value="MFS_1"/>
    <property type="match status" value="2"/>
</dbReference>
<feature type="region of interest" description="Disordered" evidence="5">
    <location>
        <begin position="1"/>
        <end position="40"/>
    </location>
</feature>
<feature type="transmembrane region" description="Helical" evidence="6">
    <location>
        <begin position="388"/>
        <end position="409"/>
    </location>
</feature>
<dbReference type="PANTHER" id="PTHR23501">
    <property type="entry name" value="MAJOR FACILITATOR SUPERFAMILY"/>
    <property type="match status" value="1"/>
</dbReference>
<dbReference type="PANTHER" id="PTHR23501:SF163">
    <property type="entry name" value="EFFLUX PUMP ALNA"/>
    <property type="match status" value="1"/>
</dbReference>
<evidence type="ECO:0000256" key="4">
    <source>
        <dbReference type="ARBA" id="ARBA00023136"/>
    </source>
</evidence>
<feature type="compositionally biased region" description="Basic and acidic residues" evidence="5">
    <location>
        <begin position="1"/>
        <end position="15"/>
    </location>
</feature>
<accession>A0ABQ8G2L9</accession>
<feature type="transmembrane region" description="Helical" evidence="6">
    <location>
        <begin position="144"/>
        <end position="165"/>
    </location>
</feature>
<keyword evidence="3 6" id="KW-1133">Transmembrane helix</keyword>
<feature type="transmembrane region" description="Helical" evidence="6">
    <location>
        <begin position="49"/>
        <end position="67"/>
    </location>
</feature>
<feature type="transmembrane region" description="Helical" evidence="6">
    <location>
        <begin position="415"/>
        <end position="432"/>
    </location>
</feature>
<feature type="transmembrane region" description="Helical" evidence="6">
    <location>
        <begin position="363"/>
        <end position="381"/>
    </location>
</feature>
<reference evidence="8 9" key="1">
    <citation type="journal article" date="2021" name="Nat. Commun.">
        <title>Genetic determinants of endophytism in the Arabidopsis root mycobiome.</title>
        <authorList>
            <person name="Mesny F."/>
            <person name="Miyauchi S."/>
            <person name="Thiergart T."/>
            <person name="Pickel B."/>
            <person name="Atanasova L."/>
            <person name="Karlsson M."/>
            <person name="Huettel B."/>
            <person name="Barry K.W."/>
            <person name="Haridas S."/>
            <person name="Chen C."/>
            <person name="Bauer D."/>
            <person name="Andreopoulos W."/>
            <person name="Pangilinan J."/>
            <person name="LaButti K."/>
            <person name="Riley R."/>
            <person name="Lipzen A."/>
            <person name="Clum A."/>
            <person name="Drula E."/>
            <person name="Henrissat B."/>
            <person name="Kohler A."/>
            <person name="Grigoriev I.V."/>
            <person name="Martin F.M."/>
            <person name="Hacquard S."/>
        </authorList>
    </citation>
    <scope>NUCLEOTIDE SEQUENCE [LARGE SCALE GENOMIC DNA]</scope>
    <source>
        <strain evidence="8 9">MPI-SDFR-AT-0080</strain>
    </source>
</reference>
<proteinExistence type="predicted"/>
<protein>
    <submittedName>
        <fullName evidence="8">MFS transporter</fullName>
    </submittedName>
</protein>
<name>A0ABQ8G2L9_9PEZI</name>
<feature type="domain" description="Major facilitator superfamily (MFS) profile" evidence="7">
    <location>
        <begin position="54"/>
        <end position="547"/>
    </location>
</feature>
<dbReference type="SUPFAM" id="SSF103473">
    <property type="entry name" value="MFS general substrate transporter"/>
    <property type="match status" value="2"/>
</dbReference>
<feature type="transmembrane region" description="Helical" evidence="6">
    <location>
        <begin position="208"/>
        <end position="228"/>
    </location>
</feature>
<evidence type="ECO:0000259" key="7">
    <source>
        <dbReference type="PROSITE" id="PS50850"/>
    </source>
</evidence>
<organism evidence="8 9">
    <name type="scientific">Macrophomina phaseolina</name>
    <dbReference type="NCBI Taxonomy" id="35725"/>
    <lineage>
        <taxon>Eukaryota</taxon>
        <taxon>Fungi</taxon>
        <taxon>Dikarya</taxon>
        <taxon>Ascomycota</taxon>
        <taxon>Pezizomycotina</taxon>
        <taxon>Dothideomycetes</taxon>
        <taxon>Dothideomycetes incertae sedis</taxon>
        <taxon>Botryosphaeriales</taxon>
        <taxon>Botryosphaeriaceae</taxon>
        <taxon>Macrophomina</taxon>
    </lineage>
</organism>
<keyword evidence="2 6" id="KW-0812">Transmembrane</keyword>
<dbReference type="InterPro" id="IPR036259">
    <property type="entry name" value="MFS_trans_sf"/>
</dbReference>
<dbReference type="Proteomes" id="UP000774617">
    <property type="component" value="Unassembled WGS sequence"/>
</dbReference>
<sequence>MTEQRRLSSRDEMEKPPNSQPPSPTTSSDPENQLRPHHDEQPPRTLHGVLWLLVTLSIYSQTFLFALDNTIVANIQPAIVESLHGIDKLAWSGVAFVMASSATVLTWLQIYNQFNIKWLYILTFAIFMAGSAVCGAATSMNMLIGGRVICGVGGVGQYVGTMNFFPRLTTMKERPMYVSGMGLTWGLGTVLGPVIGGAFTDSSAGWRWSFYINLCVGGAFAPVYLFLLPSLSPQPKGKPVGERLRQLDFLGSFLMMGTFVAAVLGLNLGGITYPWNAPGIIVALVLGGVGFIALCIQQVYCIFTTPETRLFPVELVSWRKPFLTSIFICGCCTGVGVTVPTYIVPLYFQFTSSDGSLDSAVRLLPFVCLLVFACVGGGFVLPFFGYYIVFYILGGILCIIGSALMYTVGPDTSTGAIYGYTAILGLGAGMYLQLGHSVAQAKVPEEKLPAAVAFTTTAQLDGLTFALVLAQCVFTNEAVKRIGWVLPHAEHSQIVDAISGTGSTFVADLDSVSQEKVIDAIVTAMDRTYILCIVAGIVTLLLTCTMKWERLFMTASAAA</sequence>